<feature type="compositionally biased region" description="Acidic residues" evidence="1">
    <location>
        <begin position="87"/>
        <end position="131"/>
    </location>
</feature>
<dbReference type="STRING" id="75743.A0A401PYK9"/>
<accession>A0A401PYK9</accession>
<evidence type="ECO:0000313" key="2">
    <source>
        <dbReference type="EMBL" id="GCB78198.1"/>
    </source>
</evidence>
<sequence>GRGLESVLRGAVAGAEPGARDRRLKSIMRFYLLFPLLLSCGFAVGKFDDFEDADDIAEYDDNDFAEFEDASEDAPQETVQKVITVQDDEEEATVEVEDQDDNQEDFEDADAAGEGDAEGEPFDDEEFEGYEEVDRPSSRSKDPIKIVNVSNRRKRTTFYSRFSCR</sequence>
<organism evidence="2 3">
    <name type="scientific">Scyliorhinus torazame</name>
    <name type="common">Cloudy catshark</name>
    <name type="synonym">Catulus torazame</name>
    <dbReference type="NCBI Taxonomy" id="75743"/>
    <lineage>
        <taxon>Eukaryota</taxon>
        <taxon>Metazoa</taxon>
        <taxon>Chordata</taxon>
        <taxon>Craniata</taxon>
        <taxon>Vertebrata</taxon>
        <taxon>Chondrichthyes</taxon>
        <taxon>Elasmobranchii</taxon>
        <taxon>Galeomorphii</taxon>
        <taxon>Galeoidea</taxon>
        <taxon>Carcharhiniformes</taxon>
        <taxon>Scyliorhinidae</taxon>
        <taxon>Scyliorhinus</taxon>
    </lineage>
</organism>
<feature type="compositionally biased region" description="Basic and acidic residues" evidence="1">
    <location>
        <begin position="132"/>
        <end position="144"/>
    </location>
</feature>
<dbReference type="Proteomes" id="UP000288216">
    <property type="component" value="Unassembled WGS sequence"/>
</dbReference>
<feature type="region of interest" description="Disordered" evidence="1">
    <location>
        <begin position="87"/>
        <end position="146"/>
    </location>
</feature>
<evidence type="ECO:0000313" key="3">
    <source>
        <dbReference type="Proteomes" id="UP000288216"/>
    </source>
</evidence>
<comment type="caution">
    <text evidence="2">The sequence shown here is derived from an EMBL/GenBank/DDBJ whole genome shotgun (WGS) entry which is preliminary data.</text>
</comment>
<gene>
    <name evidence="2" type="ORF">scyTo_0021176</name>
</gene>
<feature type="non-terminal residue" evidence="2">
    <location>
        <position position="1"/>
    </location>
</feature>
<reference evidence="2 3" key="1">
    <citation type="journal article" date="2018" name="Nat. Ecol. Evol.">
        <title>Shark genomes provide insights into elasmobranch evolution and the origin of vertebrates.</title>
        <authorList>
            <person name="Hara Y"/>
            <person name="Yamaguchi K"/>
            <person name="Onimaru K"/>
            <person name="Kadota M"/>
            <person name="Koyanagi M"/>
            <person name="Keeley SD"/>
            <person name="Tatsumi K"/>
            <person name="Tanaka K"/>
            <person name="Motone F"/>
            <person name="Kageyama Y"/>
            <person name="Nozu R"/>
            <person name="Adachi N"/>
            <person name="Nishimura O"/>
            <person name="Nakagawa R"/>
            <person name="Tanegashima C"/>
            <person name="Kiyatake I"/>
            <person name="Matsumoto R"/>
            <person name="Murakumo K"/>
            <person name="Nishida K"/>
            <person name="Terakita A"/>
            <person name="Kuratani S"/>
            <person name="Sato K"/>
            <person name="Hyodo S Kuraku.S."/>
        </authorList>
    </citation>
    <scope>NUCLEOTIDE SEQUENCE [LARGE SCALE GENOMIC DNA]</scope>
</reference>
<keyword evidence="3" id="KW-1185">Reference proteome</keyword>
<dbReference type="EMBL" id="BFAA01018303">
    <property type="protein sequence ID" value="GCB78198.1"/>
    <property type="molecule type" value="Genomic_DNA"/>
</dbReference>
<protein>
    <submittedName>
        <fullName evidence="2">Uncharacterized protein</fullName>
    </submittedName>
</protein>
<dbReference type="AlphaFoldDB" id="A0A401PYK9"/>
<name>A0A401PYK9_SCYTO</name>
<evidence type="ECO:0000256" key="1">
    <source>
        <dbReference type="SAM" id="MobiDB-lite"/>
    </source>
</evidence>
<proteinExistence type="predicted"/>